<evidence type="ECO:0000256" key="4">
    <source>
        <dbReference type="ARBA" id="ARBA00023014"/>
    </source>
</evidence>
<organism evidence="7 8">
    <name type="scientific">Natronorubrum daqingense</name>
    <dbReference type="NCBI Taxonomy" id="588898"/>
    <lineage>
        <taxon>Archaea</taxon>
        <taxon>Methanobacteriati</taxon>
        <taxon>Methanobacteriota</taxon>
        <taxon>Stenosarchaea group</taxon>
        <taxon>Halobacteria</taxon>
        <taxon>Halobacteriales</taxon>
        <taxon>Natrialbaceae</taxon>
        <taxon>Natronorubrum</taxon>
    </lineage>
</organism>
<dbReference type="OrthoDB" id="2837at2157"/>
<dbReference type="Proteomes" id="UP000185687">
    <property type="component" value="Unassembled WGS sequence"/>
</dbReference>
<dbReference type="PANTHER" id="PTHR43177:SF3">
    <property type="entry name" value="PROTEIN NRFC HOMOLOG"/>
    <property type="match status" value="1"/>
</dbReference>
<evidence type="ECO:0000256" key="3">
    <source>
        <dbReference type="ARBA" id="ARBA00023004"/>
    </source>
</evidence>
<reference evidence="7 8" key="1">
    <citation type="submission" date="2017-01" db="EMBL/GenBank/DDBJ databases">
        <authorList>
            <person name="Mah S.A."/>
            <person name="Swanson W.J."/>
            <person name="Moy G.W."/>
            <person name="Vacquier V.D."/>
        </authorList>
    </citation>
    <scope>NUCLEOTIDE SEQUENCE [LARGE SCALE GENOMIC DNA]</scope>
    <source>
        <strain evidence="7 8">CGMCC 1.8909</strain>
    </source>
</reference>
<evidence type="ECO:0000256" key="1">
    <source>
        <dbReference type="ARBA" id="ARBA00022485"/>
    </source>
</evidence>
<dbReference type="InterPro" id="IPR017900">
    <property type="entry name" value="4Fe4S_Fe_S_CS"/>
</dbReference>
<keyword evidence="3" id="KW-0408">Iron</keyword>
<dbReference type="SUPFAM" id="SSF54862">
    <property type="entry name" value="4Fe-4S ferredoxins"/>
    <property type="match status" value="1"/>
</dbReference>
<dbReference type="GO" id="GO:0046872">
    <property type="term" value="F:metal ion binding"/>
    <property type="evidence" value="ECO:0007669"/>
    <property type="project" value="UniProtKB-KW"/>
</dbReference>
<evidence type="ECO:0000256" key="2">
    <source>
        <dbReference type="ARBA" id="ARBA00022723"/>
    </source>
</evidence>
<feature type="region of interest" description="Disordered" evidence="5">
    <location>
        <begin position="396"/>
        <end position="419"/>
    </location>
</feature>
<evidence type="ECO:0000313" key="8">
    <source>
        <dbReference type="Proteomes" id="UP000185687"/>
    </source>
</evidence>
<dbReference type="CDD" id="cd10551">
    <property type="entry name" value="PsrB"/>
    <property type="match status" value="1"/>
</dbReference>
<dbReference type="GO" id="GO:0016491">
    <property type="term" value="F:oxidoreductase activity"/>
    <property type="evidence" value="ECO:0007669"/>
    <property type="project" value="UniProtKB-ARBA"/>
</dbReference>
<dbReference type="PANTHER" id="PTHR43177">
    <property type="entry name" value="PROTEIN NRFC"/>
    <property type="match status" value="1"/>
</dbReference>
<feature type="domain" description="4Fe-4S ferredoxin-type" evidence="6">
    <location>
        <begin position="211"/>
        <end position="245"/>
    </location>
</feature>
<dbReference type="RefSeq" id="WP_083687751.1">
    <property type="nucleotide sequence ID" value="NZ_CP019327.1"/>
</dbReference>
<keyword evidence="8" id="KW-1185">Reference proteome</keyword>
<dbReference type="AlphaFoldDB" id="A0A1N7DVS7"/>
<keyword evidence="1" id="KW-0004">4Fe-4S</keyword>
<keyword evidence="2" id="KW-0479">Metal-binding</keyword>
<dbReference type="InterPro" id="IPR031604">
    <property type="entry name" value="Ferredoxin_N"/>
</dbReference>
<name>A0A1N7DVS7_9EURY</name>
<gene>
    <name evidence="7" type="ORF">SAMN05421809_2275</name>
</gene>
<dbReference type="EMBL" id="FTNP01000003">
    <property type="protein sequence ID" value="SIR79920.1"/>
    <property type="molecule type" value="Genomic_DNA"/>
</dbReference>
<dbReference type="Pfam" id="PF13247">
    <property type="entry name" value="Fer4_11"/>
    <property type="match status" value="1"/>
</dbReference>
<feature type="compositionally biased region" description="Basic and acidic residues" evidence="5">
    <location>
        <begin position="400"/>
        <end position="410"/>
    </location>
</feature>
<dbReference type="GeneID" id="30955470"/>
<dbReference type="GO" id="GO:0051539">
    <property type="term" value="F:4 iron, 4 sulfur cluster binding"/>
    <property type="evidence" value="ECO:0007669"/>
    <property type="project" value="UniProtKB-KW"/>
</dbReference>
<dbReference type="InterPro" id="IPR017896">
    <property type="entry name" value="4Fe4S_Fe-S-bd"/>
</dbReference>
<dbReference type="Pfam" id="PF16947">
    <property type="entry name" value="Ferredoxin_N"/>
    <property type="match status" value="1"/>
</dbReference>
<protein>
    <submittedName>
        <fullName evidence="7">Prokaryotic molybdopterin-containing oxidoreductase family, iron-sulfur binding subunit</fullName>
    </submittedName>
</protein>
<dbReference type="Gene3D" id="3.30.70.20">
    <property type="match status" value="2"/>
</dbReference>
<accession>A0A1N7DVS7</accession>
<dbReference type="InterPro" id="IPR050954">
    <property type="entry name" value="ET_IronSulfur_Cluster-Binding"/>
</dbReference>
<dbReference type="PROSITE" id="PS51379">
    <property type="entry name" value="4FE4S_FER_2"/>
    <property type="match status" value="3"/>
</dbReference>
<feature type="domain" description="4Fe-4S ferredoxin-type" evidence="6">
    <location>
        <begin position="166"/>
        <end position="195"/>
    </location>
</feature>
<feature type="compositionally biased region" description="Gly residues" evidence="5">
    <location>
        <begin position="1"/>
        <end position="20"/>
    </location>
</feature>
<feature type="domain" description="4Fe-4S ferredoxin-type" evidence="6">
    <location>
        <begin position="247"/>
        <end position="276"/>
    </location>
</feature>
<dbReference type="PROSITE" id="PS00198">
    <property type="entry name" value="4FE4S_FER_1"/>
    <property type="match status" value="1"/>
</dbReference>
<proteinExistence type="predicted"/>
<evidence type="ECO:0000259" key="6">
    <source>
        <dbReference type="PROSITE" id="PS51379"/>
    </source>
</evidence>
<sequence length="419" mass="45529">MVNGCGGSTDGEGCGCGGGDVPTNTPVPDGEEQPAQFGPPPALSGPEWEEWAEEVLAETDFDTELGKRLARDAYRIADGDLSKEAFQRRHGDRVEAEFGVDERPTKTTLESAASIPRVPDDHEQSRRSMLKALGAGAAATATAGLAGCLGEDEQTMATTEESNGQLGMTIDVENCIACLQCSEACKEENNTSAAVHWTYVFRWAEDEDAEWDDDHDDSMTRPCQHCTRPTCTYVCPTQARYKREDDGLVLTDYDTCIGCRYCEVACPYGVNYFQWAEPTDEAGGFDESRTDQHGDTVAGNPPEGVMGKCTFCVHRQDSDDPDLVGTTACEDACPADAIHFGDITDPDDAPQRHLEEKSDSNTFELLDEAGNEPNITYVGPEPSSSATPVEGPVSYEEMDMTEHRREEIDARWAGGEADD</sequence>
<keyword evidence="4" id="KW-0411">Iron-sulfur</keyword>
<dbReference type="STRING" id="588898.BB347_05965"/>
<evidence type="ECO:0000313" key="7">
    <source>
        <dbReference type="EMBL" id="SIR79920.1"/>
    </source>
</evidence>
<feature type="region of interest" description="Disordered" evidence="5">
    <location>
        <begin position="1"/>
        <end position="48"/>
    </location>
</feature>
<evidence type="ECO:0000256" key="5">
    <source>
        <dbReference type="SAM" id="MobiDB-lite"/>
    </source>
</evidence>